<proteinExistence type="predicted"/>
<sequence length="137" mass="15381">MTNFFKLYLISAVVFLVFDLFWLGVVSKKMYQHFIGHLMGEVRITPAIIFYLIYLIGLVFFVLMPGIEKSSLIYTIGAGALFGFVCYATYDLTNLATLKNWPVTMTLIDLVWGTFVTAASSGITYYIFMKFFGGGGS</sequence>
<dbReference type="EMBL" id="JANHNZ010000002">
    <property type="protein sequence ID" value="MCQ9209676.1"/>
    <property type="molecule type" value="Genomic_DNA"/>
</dbReference>
<feature type="transmembrane region" description="Helical" evidence="1">
    <location>
        <begin position="110"/>
        <end position="128"/>
    </location>
</feature>
<evidence type="ECO:0000256" key="1">
    <source>
        <dbReference type="SAM" id="Phobius"/>
    </source>
</evidence>
<feature type="transmembrane region" description="Helical" evidence="1">
    <location>
        <begin position="44"/>
        <end position="64"/>
    </location>
</feature>
<dbReference type="InterPro" id="IPR018687">
    <property type="entry name" value="DUF2177_membr"/>
</dbReference>
<keyword evidence="3" id="KW-1185">Reference proteome</keyword>
<accession>A0ABT1WMH6</accession>
<dbReference type="Proteomes" id="UP001059480">
    <property type="component" value="Unassembled WGS sequence"/>
</dbReference>
<evidence type="ECO:0000313" key="2">
    <source>
        <dbReference type="EMBL" id="MCQ9209676.1"/>
    </source>
</evidence>
<keyword evidence="1" id="KW-0812">Transmembrane</keyword>
<name>A0ABT1WMH6_9LACT</name>
<dbReference type="Pfam" id="PF09945">
    <property type="entry name" value="DUF2177"/>
    <property type="match status" value="1"/>
</dbReference>
<reference evidence="2" key="2">
    <citation type="journal article" date="2023" name="Curr. Microbiol.">
        <title>Granulicatella seriolae sp. nov., a Novel Facultative Anaerobe Isolated from Yellowtail Marine Fish.</title>
        <authorList>
            <person name="Lee M."/>
            <person name="Choi Y.J."/>
            <person name="Farooq A."/>
            <person name="Jeong J.B."/>
            <person name="Jung M.Y."/>
        </authorList>
    </citation>
    <scope>NUCLEOTIDE SEQUENCE</scope>
    <source>
        <strain evidence="2">S8</strain>
    </source>
</reference>
<reference evidence="2" key="1">
    <citation type="submission" date="2022-07" db="EMBL/GenBank/DDBJ databases">
        <authorList>
            <person name="Jung M.-Y."/>
            <person name="Lee M."/>
        </authorList>
    </citation>
    <scope>NUCLEOTIDE SEQUENCE</scope>
    <source>
        <strain evidence="2">S8</strain>
    </source>
</reference>
<organism evidence="2 3">
    <name type="scientific">Granulicatella seriolae</name>
    <dbReference type="NCBI Taxonomy" id="2967226"/>
    <lineage>
        <taxon>Bacteria</taxon>
        <taxon>Bacillati</taxon>
        <taxon>Bacillota</taxon>
        <taxon>Bacilli</taxon>
        <taxon>Lactobacillales</taxon>
        <taxon>Carnobacteriaceae</taxon>
        <taxon>Granulicatella</taxon>
    </lineage>
</organism>
<feature type="transmembrane region" description="Helical" evidence="1">
    <location>
        <begin position="71"/>
        <end position="90"/>
    </location>
</feature>
<comment type="caution">
    <text evidence="2">The sequence shown here is derived from an EMBL/GenBank/DDBJ whole genome shotgun (WGS) entry which is preliminary data.</text>
</comment>
<keyword evidence="1" id="KW-0472">Membrane</keyword>
<keyword evidence="1" id="KW-1133">Transmembrane helix</keyword>
<protein>
    <submittedName>
        <fullName evidence="2">DUF2177 family protein</fullName>
    </submittedName>
</protein>
<feature type="transmembrane region" description="Helical" evidence="1">
    <location>
        <begin position="7"/>
        <end position="24"/>
    </location>
</feature>
<gene>
    <name evidence="2" type="ORF">NPA36_03850</name>
</gene>
<reference evidence="2" key="3">
    <citation type="journal article" date="2023" name="Microbiol. Resour. Announc.">
        <title>Draft Genome Sequence of Granulicatella sp. Strain S8, Isolated from a Marine Fish, Seriola quinqueradiata.</title>
        <authorList>
            <person name="Lee M."/>
            <person name="Farooq A."/>
            <person name="Jeong J.B."/>
            <person name="Jung M.Y."/>
        </authorList>
    </citation>
    <scope>NUCLEOTIDE SEQUENCE</scope>
    <source>
        <strain evidence="2">S8</strain>
    </source>
</reference>
<evidence type="ECO:0000313" key="3">
    <source>
        <dbReference type="Proteomes" id="UP001059480"/>
    </source>
</evidence>
<dbReference type="RefSeq" id="WP_256944782.1">
    <property type="nucleotide sequence ID" value="NZ_JANHNZ010000002.1"/>
</dbReference>